<organism evidence="2 3">
    <name type="scientific">Janibacter hoylei PVAS-1</name>
    <dbReference type="NCBI Taxonomy" id="1210046"/>
    <lineage>
        <taxon>Bacteria</taxon>
        <taxon>Bacillati</taxon>
        <taxon>Actinomycetota</taxon>
        <taxon>Actinomycetes</taxon>
        <taxon>Micrococcales</taxon>
        <taxon>Intrasporangiaceae</taxon>
        <taxon>Janibacter</taxon>
    </lineage>
</organism>
<dbReference type="InterPro" id="IPR029068">
    <property type="entry name" value="Glyas_Bleomycin-R_OHBP_Dase"/>
</dbReference>
<evidence type="ECO:0000256" key="1">
    <source>
        <dbReference type="SAM" id="MobiDB-lite"/>
    </source>
</evidence>
<name>K1E702_9MICO</name>
<sequence>MVSTEILRFEDAYRLCYVRGPDGILLGLAEELAGSDQGTRSDRPSHEPCSDSGRKR</sequence>
<keyword evidence="2" id="KW-0560">Oxidoreductase</keyword>
<dbReference type="Proteomes" id="UP000004474">
    <property type="component" value="Unassembled WGS sequence"/>
</dbReference>
<protein>
    <submittedName>
        <fullName evidence="2">Glyoxalase/bleomycin resistance protein/dioxygenase</fullName>
    </submittedName>
</protein>
<feature type="region of interest" description="Disordered" evidence="1">
    <location>
        <begin position="33"/>
        <end position="56"/>
    </location>
</feature>
<comment type="caution">
    <text evidence="2">The sequence shown here is derived from an EMBL/GenBank/DDBJ whole genome shotgun (WGS) entry which is preliminary data.</text>
</comment>
<proteinExistence type="predicted"/>
<dbReference type="Gene3D" id="3.10.180.10">
    <property type="entry name" value="2,3-Dihydroxybiphenyl 1,2-Dioxygenase, domain 1"/>
    <property type="match status" value="1"/>
</dbReference>
<dbReference type="EMBL" id="ALWX01000001">
    <property type="protein sequence ID" value="EKA62851.1"/>
    <property type="molecule type" value="Genomic_DNA"/>
</dbReference>
<keyword evidence="2" id="KW-0223">Dioxygenase</keyword>
<gene>
    <name evidence="2" type="ORF">B277_00285</name>
</gene>
<evidence type="ECO:0000313" key="3">
    <source>
        <dbReference type="Proteomes" id="UP000004474"/>
    </source>
</evidence>
<evidence type="ECO:0000313" key="2">
    <source>
        <dbReference type="EMBL" id="EKA62851.1"/>
    </source>
</evidence>
<dbReference type="AlphaFoldDB" id="K1E702"/>
<accession>K1E702</accession>
<dbReference type="GO" id="GO:0051213">
    <property type="term" value="F:dioxygenase activity"/>
    <property type="evidence" value="ECO:0007669"/>
    <property type="project" value="UniProtKB-KW"/>
</dbReference>
<reference evidence="2 3" key="1">
    <citation type="journal article" date="2012" name="J. Bacteriol.">
        <title>Genome Sequence of Janibacter hoylei MTCC8307, Isolated from the Stratospheric Air.</title>
        <authorList>
            <person name="Pawar S.P."/>
            <person name="Dhotre D.P."/>
            <person name="Shetty S.A."/>
            <person name="Chowdhury S.P."/>
            <person name="Chaudhari B.L."/>
            <person name="Shouche Y.S."/>
        </authorList>
    </citation>
    <scope>NUCLEOTIDE SEQUENCE [LARGE SCALE GENOMIC DNA]</scope>
    <source>
        <strain evidence="2 3">PVAS-1</strain>
    </source>
</reference>
<feature type="compositionally biased region" description="Basic and acidic residues" evidence="1">
    <location>
        <begin position="39"/>
        <end position="56"/>
    </location>
</feature>